<dbReference type="AlphaFoldDB" id="A0A845LCB9"/>
<protein>
    <submittedName>
        <fullName evidence="1">Uncharacterized protein</fullName>
    </submittedName>
</protein>
<evidence type="ECO:0000313" key="2">
    <source>
        <dbReference type="Proteomes" id="UP000471031"/>
    </source>
</evidence>
<dbReference type="Proteomes" id="UP000471031">
    <property type="component" value="Unassembled WGS sequence"/>
</dbReference>
<comment type="caution">
    <text evidence="1">The sequence shown here is derived from an EMBL/GenBank/DDBJ whole genome shotgun (WGS) entry which is preliminary data.</text>
</comment>
<evidence type="ECO:0000313" key="1">
    <source>
        <dbReference type="EMBL" id="MZP44302.1"/>
    </source>
</evidence>
<proteinExistence type="predicted"/>
<reference evidence="1 2" key="1">
    <citation type="submission" date="2020-01" db="EMBL/GenBank/DDBJ databases">
        <title>Whole genome sequence of Heliobacterium gestii DSM 11169.</title>
        <authorList>
            <person name="Kyndt J.A."/>
            <person name="Meyer T.E."/>
        </authorList>
    </citation>
    <scope>NUCLEOTIDE SEQUENCE [LARGE SCALE GENOMIC DNA]</scope>
    <source>
        <strain evidence="1 2">DSM 11169</strain>
    </source>
</reference>
<dbReference type="OrthoDB" id="1982228at2"/>
<name>A0A845LCB9_HELGE</name>
<dbReference type="EMBL" id="WXEX01000014">
    <property type="protein sequence ID" value="MZP44302.1"/>
    <property type="molecule type" value="Genomic_DNA"/>
</dbReference>
<dbReference type="RefSeq" id="WP_161262866.1">
    <property type="nucleotide sequence ID" value="NZ_JAFBDC010000014.1"/>
</dbReference>
<gene>
    <name evidence="1" type="ORF">GTO89_14805</name>
</gene>
<keyword evidence="2" id="KW-1185">Reference proteome</keyword>
<accession>A0A845LCB9</accession>
<organism evidence="1 2">
    <name type="scientific">Heliomicrobium gestii</name>
    <name type="common">Heliobacterium gestii</name>
    <dbReference type="NCBI Taxonomy" id="2699"/>
    <lineage>
        <taxon>Bacteria</taxon>
        <taxon>Bacillati</taxon>
        <taxon>Bacillota</taxon>
        <taxon>Clostridia</taxon>
        <taxon>Eubacteriales</taxon>
        <taxon>Heliobacteriaceae</taxon>
        <taxon>Heliomicrobium</taxon>
    </lineage>
</organism>
<sequence length="559" mass="62712">MKKSSYFPFERNRYFYGKLLTVRDFDSEQKYVNDKRRLINRLLFGAGVVAGLQVTPVDDQNLAIGAGVALDGLGREIIIPAPFTVKLSMVKGFSFDTYTKNLYLCLAYKETETEPVHTVGKTAEQAGDSMDEYNRVVEGYEIFVQEAALSRADSEFADLFEDCCVLCQEGDLSIRQRAPRYVNPGEVFQVTMTIEKSLRPDKVHLEYELDGGEHFAFVDPADGKVIFDEPMDRQDTRYERTLTVQAGKWKSDKAQLGIRDGSIRINLGDRQVTARKDCANTVGIIEQAVEERILADYTNRTLDRSLASPVQPCLYLAKISLFQIGSTYRIEKVEALPFDERVYGTGLLARLERRQGQASNRKERRPSEAAQAVFRTEARRLEADQEPYFQVGYNEQANEYNFRLGIPAGQKGAVEMTTGAVTVWAEKANSTGKILFVNSERTQFTGEIDHGLGLGPVLVEVGIEEHLSFQQRDMSRVNRRLYFGAIDLFADSPYDTGLGEIAVSAVAFPDKGSFVIAVRFPEGWQGEAVILRWWAYKAGAEKNNTLALQEASVSTEGKL</sequence>